<sequence length="119" mass="13501">MEFYFQVTFLNEIIREIISPTYYTPTLITEYLKNNDIVPTLETIIECIIRFRAQRHGNFCNHAITRVRELIVCSISPDEMNAYKILVSQVLAIYAPAPPPQITAPSSVSAFSVSTAMVE</sequence>
<evidence type="ECO:0000313" key="2">
    <source>
        <dbReference type="Proteomes" id="UP000789860"/>
    </source>
</evidence>
<feature type="non-terminal residue" evidence="1">
    <location>
        <position position="119"/>
    </location>
</feature>
<gene>
    <name evidence="1" type="ORF">SCALOS_LOCUS4936</name>
</gene>
<dbReference type="Proteomes" id="UP000789860">
    <property type="component" value="Unassembled WGS sequence"/>
</dbReference>
<keyword evidence="2" id="KW-1185">Reference proteome</keyword>
<accession>A0ACA9LSH5</accession>
<name>A0ACA9LSH5_9GLOM</name>
<evidence type="ECO:0000313" key="1">
    <source>
        <dbReference type="EMBL" id="CAG8543753.1"/>
    </source>
</evidence>
<dbReference type="EMBL" id="CAJVPM010007250">
    <property type="protein sequence ID" value="CAG8543753.1"/>
    <property type="molecule type" value="Genomic_DNA"/>
</dbReference>
<reference evidence="1" key="1">
    <citation type="submission" date="2021-06" db="EMBL/GenBank/DDBJ databases">
        <authorList>
            <person name="Kallberg Y."/>
            <person name="Tangrot J."/>
            <person name="Rosling A."/>
        </authorList>
    </citation>
    <scope>NUCLEOTIDE SEQUENCE</scope>
    <source>
        <strain evidence="1">AU212A</strain>
    </source>
</reference>
<proteinExistence type="predicted"/>
<protein>
    <submittedName>
        <fullName evidence="1">8252_t:CDS:1</fullName>
    </submittedName>
</protein>
<organism evidence="1 2">
    <name type="scientific">Scutellospora calospora</name>
    <dbReference type="NCBI Taxonomy" id="85575"/>
    <lineage>
        <taxon>Eukaryota</taxon>
        <taxon>Fungi</taxon>
        <taxon>Fungi incertae sedis</taxon>
        <taxon>Mucoromycota</taxon>
        <taxon>Glomeromycotina</taxon>
        <taxon>Glomeromycetes</taxon>
        <taxon>Diversisporales</taxon>
        <taxon>Gigasporaceae</taxon>
        <taxon>Scutellospora</taxon>
    </lineage>
</organism>
<comment type="caution">
    <text evidence="1">The sequence shown here is derived from an EMBL/GenBank/DDBJ whole genome shotgun (WGS) entry which is preliminary data.</text>
</comment>